<evidence type="ECO:0000313" key="7">
    <source>
        <dbReference type="EMBL" id="MBW4662072.1"/>
    </source>
</evidence>
<evidence type="ECO:0000256" key="2">
    <source>
        <dbReference type="ARBA" id="ARBA00022723"/>
    </source>
</evidence>
<evidence type="ECO:0000256" key="3">
    <source>
        <dbReference type="ARBA" id="ARBA00022801"/>
    </source>
</evidence>
<proteinExistence type="predicted"/>
<dbReference type="GO" id="GO:0008235">
    <property type="term" value="F:metalloexopeptidase activity"/>
    <property type="evidence" value="ECO:0007669"/>
    <property type="project" value="TreeGrafter"/>
</dbReference>
<dbReference type="Gene3D" id="3.40.140.10">
    <property type="entry name" value="Cytidine Deaminase, domain 2"/>
    <property type="match status" value="1"/>
</dbReference>
<dbReference type="Proteomes" id="UP000757435">
    <property type="component" value="Unassembled WGS sequence"/>
</dbReference>
<keyword evidence="4" id="KW-0862">Zinc</keyword>
<dbReference type="FunFam" id="3.40.140.10:FF:000085">
    <property type="entry name" value="Mov34/MPN/PAD-1 family protein"/>
    <property type="match status" value="1"/>
</dbReference>
<dbReference type="PROSITE" id="PS50249">
    <property type="entry name" value="MPN"/>
    <property type="match status" value="1"/>
</dbReference>
<dbReference type="EMBL" id="JAHHHD010000055">
    <property type="protein sequence ID" value="MBW4662072.1"/>
    <property type="molecule type" value="Genomic_DNA"/>
</dbReference>
<dbReference type="SMART" id="SM00232">
    <property type="entry name" value="JAB_MPN"/>
    <property type="match status" value="1"/>
</dbReference>
<evidence type="ECO:0000256" key="5">
    <source>
        <dbReference type="ARBA" id="ARBA00023049"/>
    </source>
</evidence>
<dbReference type="InterPro" id="IPR028090">
    <property type="entry name" value="JAB_dom_prok"/>
</dbReference>
<keyword evidence="3" id="KW-0378">Hydrolase</keyword>
<dbReference type="PANTHER" id="PTHR34858:SF1">
    <property type="entry name" value="CYSO-CYSTEINE PEPTIDASE"/>
    <property type="match status" value="1"/>
</dbReference>
<gene>
    <name evidence="7" type="ORF">KME15_25730</name>
</gene>
<keyword evidence="1" id="KW-0645">Protease</keyword>
<feature type="domain" description="MPN" evidence="6">
    <location>
        <begin position="2"/>
        <end position="158"/>
    </location>
</feature>
<dbReference type="GO" id="GO:0008270">
    <property type="term" value="F:zinc ion binding"/>
    <property type="evidence" value="ECO:0007669"/>
    <property type="project" value="TreeGrafter"/>
</dbReference>
<evidence type="ECO:0000256" key="4">
    <source>
        <dbReference type="ARBA" id="ARBA00022833"/>
    </source>
</evidence>
<organism evidence="7 8">
    <name type="scientific">Drouetiella hepatica Uher 2000/2452</name>
    <dbReference type="NCBI Taxonomy" id="904376"/>
    <lineage>
        <taxon>Bacteria</taxon>
        <taxon>Bacillati</taxon>
        <taxon>Cyanobacteriota</taxon>
        <taxon>Cyanophyceae</taxon>
        <taxon>Oculatellales</taxon>
        <taxon>Oculatellaceae</taxon>
        <taxon>Drouetiella</taxon>
    </lineage>
</organism>
<dbReference type="GO" id="GO:0006508">
    <property type="term" value="P:proteolysis"/>
    <property type="evidence" value="ECO:0007669"/>
    <property type="project" value="UniProtKB-KW"/>
</dbReference>
<evidence type="ECO:0000256" key="1">
    <source>
        <dbReference type="ARBA" id="ARBA00022670"/>
    </source>
</evidence>
<keyword evidence="5" id="KW-0482">Metalloprotease</keyword>
<comment type="caution">
    <text evidence="7">The sequence shown here is derived from an EMBL/GenBank/DDBJ whole genome shotgun (WGS) entry which is preliminary data.</text>
</comment>
<dbReference type="Pfam" id="PF14464">
    <property type="entry name" value="Prok-JAB"/>
    <property type="match status" value="1"/>
</dbReference>
<name>A0A951QFL5_9CYAN</name>
<keyword evidence="2" id="KW-0479">Metal-binding</keyword>
<dbReference type="PANTHER" id="PTHR34858">
    <property type="entry name" value="CYSO-CYSTEINE PEPTIDASE"/>
    <property type="match status" value="1"/>
</dbReference>
<dbReference type="InterPro" id="IPR037518">
    <property type="entry name" value="MPN"/>
</dbReference>
<evidence type="ECO:0000313" key="8">
    <source>
        <dbReference type="Proteomes" id="UP000757435"/>
    </source>
</evidence>
<evidence type="ECO:0000259" key="6">
    <source>
        <dbReference type="PROSITE" id="PS50249"/>
    </source>
</evidence>
<reference evidence="7" key="2">
    <citation type="journal article" date="2022" name="Microbiol. Resour. Announc.">
        <title>Metagenome Sequencing to Explore Phylogenomics of Terrestrial Cyanobacteria.</title>
        <authorList>
            <person name="Ward R.D."/>
            <person name="Stajich J.E."/>
            <person name="Johansen J.R."/>
            <person name="Huntemann M."/>
            <person name="Clum A."/>
            <person name="Foster B."/>
            <person name="Foster B."/>
            <person name="Roux S."/>
            <person name="Palaniappan K."/>
            <person name="Varghese N."/>
            <person name="Mukherjee S."/>
            <person name="Reddy T.B.K."/>
            <person name="Daum C."/>
            <person name="Copeland A."/>
            <person name="Chen I.A."/>
            <person name="Ivanova N.N."/>
            <person name="Kyrpides N.C."/>
            <person name="Shapiro N."/>
            <person name="Eloe-Fadrosh E.A."/>
            <person name="Pietrasiak N."/>
        </authorList>
    </citation>
    <scope>NUCLEOTIDE SEQUENCE</scope>
    <source>
        <strain evidence="7">UHER 2000/2452</strain>
    </source>
</reference>
<dbReference type="InterPro" id="IPR051929">
    <property type="entry name" value="VirAsm_ModProt"/>
</dbReference>
<reference evidence="7" key="1">
    <citation type="submission" date="2021-05" db="EMBL/GenBank/DDBJ databases">
        <authorList>
            <person name="Pietrasiak N."/>
            <person name="Ward R."/>
            <person name="Stajich J.E."/>
            <person name="Kurbessoian T."/>
        </authorList>
    </citation>
    <scope>NUCLEOTIDE SEQUENCE</scope>
    <source>
        <strain evidence="7">UHER 2000/2452</strain>
    </source>
</reference>
<protein>
    <submittedName>
        <fullName evidence="7">M67 family metallopeptidase</fullName>
    </submittedName>
</protein>
<dbReference type="AlphaFoldDB" id="A0A951QFL5"/>
<accession>A0A951QFL5</accession>
<dbReference type="CDD" id="cd08070">
    <property type="entry name" value="MPN_like"/>
    <property type="match status" value="1"/>
</dbReference>
<sequence length="174" mass="19931">MLQMSAAQLQQICDHAQRTYPDECCGLLLGQLDPSHERKDLVEVWETLNVWSAEEMELIAPTASASENSHSKADRYCIDPRDLLEAQRYGRDRQLDVIGVYHSHPDHPAVPSECDRAIAWLRYSYLIISVEKGRAIDHRSWSLNDHHQFQPEELTLLDPASPQNLKFKISADLL</sequence>
<dbReference type="SUPFAM" id="SSF102712">
    <property type="entry name" value="JAB1/MPN domain"/>
    <property type="match status" value="1"/>
</dbReference>
<dbReference type="InterPro" id="IPR000555">
    <property type="entry name" value="JAMM/MPN+_dom"/>
</dbReference>